<dbReference type="Pfam" id="PF13181">
    <property type="entry name" value="TPR_8"/>
    <property type="match status" value="1"/>
</dbReference>
<dbReference type="PANTHER" id="PTHR44858:SF1">
    <property type="entry name" value="UDP-N-ACETYLGLUCOSAMINE--PEPTIDE N-ACETYLGLUCOSAMINYLTRANSFERASE SPINDLY-RELATED"/>
    <property type="match status" value="1"/>
</dbReference>
<feature type="repeat" description="TPR" evidence="3">
    <location>
        <begin position="98"/>
        <end position="131"/>
    </location>
</feature>
<feature type="transmembrane region" description="Helical" evidence="4">
    <location>
        <begin position="209"/>
        <end position="226"/>
    </location>
</feature>
<protein>
    <submittedName>
        <fullName evidence="5">Uncharacterized protein</fullName>
    </submittedName>
</protein>
<organism evidence="5 6">
    <name type="scientific">Arsenicibacter rosenii</name>
    <dbReference type="NCBI Taxonomy" id="1750698"/>
    <lineage>
        <taxon>Bacteria</taxon>
        <taxon>Pseudomonadati</taxon>
        <taxon>Bacteroidota</taxon>
        <taxon>Cytophagia</taxon>
        <taxon>Cytophagales</taxon>
        <taxon>Spirosomataceae</taxon>
        <taxon>Arsenicibacter</taxon>
    </lineage>
</organism>
<dbReference type="PROSITE" id="PS50005">
    <property type="entry name" value="TPR"/>
    <property type="match status" value="2"/>
</dbReference>
<keyword evidence="4" id="KW-0812">Transmembrane</keyword>
<dbReference type="EMBL" id="MORL01000038">
    <property type="protein sequence ID" value="OIN55758.1"/>
    <property type="molecule type" value="Genomic_DNA"/>
</dbReference>
<dbReference type="InterPro" id="IPR019734">
    <property type="entry name" value="TPR_rpt"/>
</dbReference>
<feature type="repeat" description="TPR" evidence="3">
    <location>
        <begin position="64"/>
        <end position="97"/>
    </location>
</feature>
<dbReference type="RefSeq" id="WP_071506643.1">
    <property type="nucleotide sequence ID" value="NZ_MORL01000038.1"/>
</dbReference>
<proteinExistence type="predicted"/>
<gene>
    <name evidence="5" type="ORF">BLX24_28495</name>
</gene>
<dbReference type="Proteomes" id="UP000181790">
    <property type="component" value="Unassembled WGS sequence"/>
</dbReference>
<comment type="caution">
    <text evidence="5">The sequence shown here is derived from an EMBL/GenBank/DDBJ whole genome shotgun (WGS) entry which is preliminary data.</text>
</comment>
<keyword evidence="1" id="KW-0677">Repeat</keyword>
<sequence>MLEVLTTLGLIGFIIYLNYYADLRTEWEKDRDRMAGGLQLLNAGKLPEAFSYFSEQVQQHPRSAVAYLYRGKSYEALGKNEQALADFREAASFDSTIPDVHIALGELHLNQEDYQTAWRDFDKAIFYGQGDYADAFRGRAIANQQLNQPDQARSDFQQAEQIKQMQAEGKKTVQHGRKSFFDKRLGLGIAGVMINAALLLFIIRQTAVIHWPYLWAASTAAAIGFFEPRRGWVLAVFQAAAMWLVYSFFITKPDGSGPRELQLFGLYGAIALTFIGSFIGGVLKRQLAR</sequence>
<keyword evidence="6" id="KW-1185">Reference proteome</keyword>
<evidence type="ECO:0000256" key="1">
    <source>
        <dbReference type="ARBA" id="ARBA00022737"/>
    </source>
</evidence>
<feature type="transmembrane region" description="Helical" evidence="4">
    <location>
        <begin position="6"/>
        <end position="23"/>
    </location>
</feature>
<dbReference type="OrthoDB" id="935503at2"/>
<dbReference type="SUPFAM" id="SSF48452">
    <property type="entry name" value="TPR-like"/>
    <property type="match status" value="1"/>
</dbReference>
<feature type="transmembrane region" description="Helical" evidence="4">
    <location>
        <begin position="263"/>
        <end position="283"/>
    </location>
</feature>
<dbReference type="PANTHER" id="PTHR44858">
    <property type="entry name" value="TETRATRICOPEPTIDE REPEAT PROTEIN 6"/>
    <property type="match status" value="1"/>
</dbReference>
<evidence type="ECO:0000313" key="5">
    <source>
        <dbReference type="EMBL" id="OIN55758.1"/>
    </source>
</evidence>
<name>A0A1S2VCV2_9BACT</name>
<keyword evidence="4" id="KW-1133">Transmembrane helix</keyword>
<keyword evidence="2 3" id="KW-0802">TPR repeat</keyword>
<keyword evidence="4" id="KW-0472">Membrane</keyword>
<reference evidence="5 6" key="1">
    <citation type="submission" date="2016-10" db="EMBL/GenBank/DDBJ databases">
        <title>Arsenicibacter rosenii gen. nov., sp. nov., an efficient arsenic-methylating bacterium isolated from an arsenic-contaminated paddy soil.</title>
        <authorList>
            <person name="Huang K."/>
        </authorList>
    </citation>
    <scope>NUCLEOTIDE SEQUENCE [LARGE SCALE GENOMIC DNA]</scope>
    <source>
        <strain evidence="5 6">SM-1</strain>
    </source>
</reference>
<evidence type="ECO:0000256" key="4">
    <source>
        <dbReference type="SAM" id="Phobius"/>
    </source>
</evidence>
<dbReference type="InterPro" id="IPR011990">
    <property type="entry name" value="TPR-like_helical_dom_sf"/>
</dbReference>
<dbReference type="SMART" id="SM00028">
    <property type="entry name" value="TPR"/>
    <property type="match status" value="3"/>
</dbReference>
<evidence type="ECO:0000313" key="6">
    <source>
        <dbReference type="Proteomes" id="UP000181790"/>
    </source>
</evidence>
<evidence type="ECO:0000256" key="3">
    <source>
        <dbReference type="PROSITE-ProRule" id="PRU00339"/>
    </source>
</evidence>
<feature type="transmembrane region" description="Helical" evidence="4">
    <location>
        <begin position="185"/>
        <end position="203"/>
    </location>
</feature>
<dbReference type="Gene3D" id="1.25.40.10">
    <property type="entry name" value="Tetratricopeptide repeat domain"/>
    <property type="match status" value="1"/>
</dbReference>
<dbReference type="InterPro" id="IPR050498">
    <property type="entry name" value="Ycf3"/>
</dbReference>
<dbReference type="AlphaFoldDB" id="A0A1S2VCV2"/>
<evidence type="ECO:0000256" key="2">
    <source>
        <dbReference type="ARBA" id="ARBA00022803"/>
    </source>
</evidence>
<accession>A0A1S2VCV2</accession>
<feature type="transmembrane region" description="Helical" evidence="4">
    <location>
        <begin position="233"/>
        <end position="251"/>
    </location>
</feature>